<feature type="transmembrane region" description="Helical" evidence="1">
    <location>
        <begin position="202"/>
        <end position="226"/>
    </location>
</feature>
<keyword evidence="1" id="KW-0812">Transmembrane</keyword>
<name>A0A5M9ZPG8_9BIFI</name>
<evidence type="ECO:0000256" key="1">
    <source>
        <dbReference type="SAM" id="Phobius"/>
    </source>
</evidence>
<accession>A0A5M9ZPG8</accession>
<feature type="transmembrane region" description="Helical" evidence="1">
    <location>
        <begin position="161"/>
        <end position="182"/>
    </location>
</feature>
<dbReference type="Pfam" id="PF04854">
    <property type="entry name" value="DUF624"/>
    <property type="match status" value="1"/>
</dbReference>
<dbReference type="AlphaFoldDB" id="A0A5M9ZPG8"/>
<evidence type="ECO:0000313" key="3">
    <source>
        <dbReference type="Proteomes" id="UP000410049"/>
    </source>
</evidence>
<dbReference type="Proteomes" id="UP000410049">
    <property type="component" value="Unassembled WGS sequence"/>
</dbReference>
<dbReference type="EMBL" id="RZUH01000001">
    <property type="protein sequence ID" value="KAA8829514.1"/>
    <property type="molecule type" value="Genomic_DNA"/>
</dbReference>
<proteinExistence type="predicted"/>
<sequence>MNRLTRRPQERPIHTRRTCVRDRSLCTIPRIVRGVQRTVLYIRATHEPQEHLQQAGGTMKFNTNAPFWRFMDTLVRFTALNLVCLATMIPVVTIGPARAALYSTMFAYDEHDDIRLVHEYLRRFKREFLHGFVSGLITLALAAVIVFGLAFWNAWDANVSYLPLIVLIIATVVLTLTAEYLFPLQARFDNPLATQWKLAAMFPWRAFPCSLALLGIDVLAIALAYFVPFVRVLMILFGVAWVAYAKSLVFLWGFKRYGGFGPIEQPTYINAHD</sequence>
<organism evidence="2 3">
    <name type="scientific">Bifidobacterium myosotis</name>
    <dbReference type="NCBI Taxonomy" id="1630166"/>
    <lineage>
        <taxon>Bacteria</taxon>
        <taxon>Bacillati</taxon>
        <taxon>Actinomycetota</taxon>
        <taxon>Actinomycetes</taxon>
        <taxon>Bifidobacteriales</taxon>
        <taxon>Bifidobacteriaceae</taxon>
        <taxon>Bifidobacterium</taxon>
    </lineage>
</organism>
<evidence type="ECO:0000313" key="2">
    <source>
        <dbReference type="EMBL" id="KAA8829514.1"/>
    </source>
</evidence>
<comment type="caution">
    <text evidence="2">The sequence shown here is derived from an EMBL/GenBank/DDBJ whole genome shotgun (WGS) entry which is preliminary data.</text>
</comment>
<dbReference type="InterPro" id="IPR006938">
    <property type="entry name" value="DUF624"/>
</dbReference>
<dbReference type="GO" id="GO:0008324">
    <property type="term" value="F:monoatomic cation transmembrane transporter activity"/>
    <property type="evidence" value="ECO:0007669"/>
    <property type="project" value="InterPro"/>
</dbReference>
<gene>
    <name evidence="2" type="ORF">EMO91_00400</name>
</gene>
<feature type="transmembrane region" description="Helical" evidence="1">
    <location>
        <begin position="128"/>
        <end position="155"/>
    </location>
</feature>
<dbReference type="SUPFAM" id="SSF161093">
    <property type="entry name" value="MgtE membrane domain-like"/>
    <property type="match status" value="1"/>
</dbReference>
<protein>
    <submittedName>
        <fullName evidence="2">DUF624 domain-containing protein</fullName>
    </submittedName>
</protein>
<reference evidence="2 3" key="1">
    <citation type="journal article" date="2019" name="Syst. Appl. Microbiol.">
        <title>Characterization of Bifidobacterium species in feaces of the Egyptian fruit bat: Description of B. vespertilionis sp. nov. and B. rousetti sp. nov.</title>
        <authorList>
            <person name="Modesto M."/>
            <person name="Satti M."/>
            <person name="Watanabe K."/>
            <person name="Puglisi E."/>
            <person name="Morelli L."/>
            <person name="Huang C.-H."/>
            <person name="Liou J.-S."/>
            <person name="Miyashita M."/>
            <person name="Tamura T."/>
            <person name="Saito S."/>
            <person name="Mori K."/>
            <person name="Huang L."/>
            <person name="Sciavilla P."/>
            <person name="Sandri C."/>
            <person name="Spiezio C."/>
            <person name="Vitali F."/>
            <person name="Cavalieri D."/>
            <person name="Perpetuini G."/>
            <person name="Tofalo R."/>
            <person name="Bonetti A."/>
            <person name="Arita M."/>
            <person name="Mattarelli P."/>
        </authorList>
    </citation>
    <scope>NUCLEOTIDE SEQUENCE [LARGE SCALE GENOMIC DNA]</scope>
    <source>
        <strain evidence="2 3">RST17</strain>
    </source>
</reference>
<feature type="transmembrane region" description="Helical" evidence="1">
    <location>
        <begin position="232"/>
        <end position="254"/>
    </location>
</feature>
<dbReference type="InterPro" id="IPR036739">
    <property type="entry name" value="SLC41_membr_dom_sf"/>
</dbReference>
<keyword evidence="1" id="KW-0472">Membrane</keyword>
<keyword evidence="1" id="KW-1133">Transmembrane helix</keyword>